<dbReference type="AlphaFoldDB" id="A0A6N2LM45"/>
<feature type="region of interest" description="Disordered" evidence="1">
    <location>
        <begin position="83"/>
        <end position="106"/>
    </location>
</feature>
<protein>
    <submittedName>
        <fullName evidence="2">Uncharacterized protein</fullName>
    </submittedName>
</protein>
<gene>
    <name evidence="2" type="ORF">SVIM_LOCUS185031</name>
</gene>
<reference evidence="2" key="1">
    <citation type="submission" date="2019-03" db="EMBL/GenBank/DDBJ databases">
        <authorList>
            <person name="Mank J."/>
            <person name="Almeida P."/>
        </authorList>
    </citation>
    <scope>NUCLEOTIDE SEQUENCE</scope>
    <source>
        <strain evidence="2">78183</strain>
    </source>
</reference>
<accession>A0A6N2LM45</accession>
<sequence>MATVWLLRKLQGKEWYKRENAEKRKKRAVLEIARGSSLHHYSLPLASPNPKTHFNSAPFSLTKTLNIKEPTKRAQKFFPLHVAAAPPSQSPPSVRKEEEGNRVRSC</sequence>
<proteinExistence type="predicted"/>
<feature type="compositionally biased region" description="Low complexity" evidence="1">
    <location>
        <begin position="83"/>
        <end position="93"/>
    </location>
</feature>
<evidence type="ECO:0000313" key="2">
    <source>
        <dbReference type="EMBL" id="VFU36544.1"/>
    </source>
</evidence>
<name>A0A6N2LM45_SALVM</name>
<evidence type="ECO:0000256" key="1">
    <source>
        <dbReference type="SAM" id="MobiDB-lite"/>
    </source>
</evidence>
<feature type="compositionally biased region" description="Basic and acidic residues" evidence="1">
    <location>
        <begin position="94"/>
        <end position="106"/>
    </location>
</feature>
<dbReference type="EMBL" id="CAADRP010001113">
    <property type="protein sequence ID" value="VFU36544.1"/>
    <property type="molecule type" value="Genomic_DNA"/>
</dbReference>
<organism evidence="2">
    <name type="scientific">Salix viminalis</name>
    <name type="common">Common osier</name>
    <name type="synonym">Basket willow</name>
    <dbReference type="NCBI Taxonomy" id="40686"/>
    <lineage>
        <taxon>Eukaryota</taxon>
        <taxon>Viridiplantae</taxon>
        <taxon>Streptophyta</taxon>
        <taxon>Embryophyta</taxon>
        <taxon>Tracheophyta</taxon>
        <taxon>Spermatophyta</taxon>
        <taxon>Magnoliopsida</taxon>
        <taxon>eudicotyledons</taxon>
        <taxon>Gunneridae</taxon>
        <taxon>Pentapetalae</taxon>
        <taxon>rosids</taxon>
        <taxon>fabids</taxon>
        <taxon>Malpighiales</taxon>
        <taxon>Salicaceae</taxon>
        <taxon>Saliceae</taxon>
        <taxon>Salix</taxon>
    </lineage>
</organism>